<dbReference type="InterPro" id="IPR052746">
    <property type="entry name" value="MlaB_ABC_Transporter"/>
</dbReference>
<evidence type="ECO:0000313" key="2">
    <source>
        <dbReference type="EMBL" id="BBB14596.1"/>
    </source>
</evidence>
<name>A0A2Z5USN4_9COXI</name>
<organism evidence="2 3">
    <name type="scientific">Candidatus Rickettsiella viridis</name>
    <dbReference type="NCBI Taxonomy" id="676208"/>
    <lineage>
        <taxon>Bacteria</taxon>
        <taxon>Pseudomonadati</taxon>
        <taxon>Pseudomonadota</taxon>
        <taxon>Gammaproteobacteria</taxon>
        <taxon>Legionellales</taxon>
        <taxon>Coxiellaceae</taxon>
        <taxon>Rickettsiella</taxon>
    </lineage>
</organism>
<proteinExistence type="predicted"/>
<dbReference type="CDD" id="cd07043">
    <property type="entry name" value="STAS_anti-anti-sigma_factors"/>
    <property type="match status" value="1"/>
</dbReference>
<dbReference type="InterPro" id="IPR036513">
    <property type="entry name" value="STAS_dom_sf"/>
</dbReference>
<reference evidence="2 3" key="1">
    <citation type="submission" date="2017-03" db="EMBL/GenBank/DDBJ databases">
        <title>The genome sequence of Candidatus Rickettsiella viridis.</title>
        <authorList>
            <person name="Nikoh N."/>
            <person name="Tsuchida T."/>
            <person name="Yamaguchi K."/>
            <person name="Maeda T."/>
            <person name="Shigenobu S."/>
            <person name="Fukatsu T."/>
        </authorList>
    </citation>
    <scope>NUCLEOTIDE SEQUENCE [LARGE SCALE GENOMIC DNA]</scope>
    <source>
        <strain evidence="2 3">Ap-RA04</strain>
    </source>
</reference>
<dbReference type="KEGG" id="rvi:RVIR1_00540"/>
<evidence type="ECO:0000313" key="3">
    <source>
        <dbReference type="Proteomes" id="UP000282483"/>
    </source>
</evidence>
<dbReference type="PROSITE" id="PS50801">
    <property type="entry name" value="STAS"/>
    <property type="match status" value="1"/>
</dbReference>
<dbReference type="EMBL" id="AP018005">
    <property type="protein sequence ID" value="BBB14596.1"/>
    <property type="molecule type" value="Genomic_DNA"/>
</dbReference>
<dbReference type="PANTHER" id="PTHR35849:SF1">
    <property type="entry name" value="INTERMEMBRANE PHOSPHOLIPID TRANSPORT SYSTEM BINDING PROTEIN MLAB"/>
    <property type="match status" value="1"/>
</dbReference>
<dbReference type="Gene3D" id="3.30.750.24">
    <property type="entry name" value="STAS domain"/>
    <property type="match status" value="1"/>
</dbReference>
<feature type="domain" description="STAS" evidence="1">
    <location>
        <begin position="11"/>
        <end position="96"/>
    </location>
</feature>
<protein>
    <submittedName>
        <fullName evidence="2">Phospholipid ABC transporter-MlaB subunit</fullName>
    </submittedName>
</protein>
<dbReference type="Pfam" id="PF13466">
    <property type="entry name" value="STAS_2"/>
    <property type="match status" value="1"/>
</dbReference>
<dbReference type="AlphaFoldDB" id="A0A2Z5USN4"/>
<dbReference type="Proteomes" id="UP000282483">
    <property type="component" value="Chromosome"/>
</dbReference>
<accession>A0A2Z5USN4</accession>
<evidence type="ECO:0000259" key="1">
    <source>
        <dbReference type="PROSITE" id="PS50801"/>
    </source>
</evidence>
<gene>
    <name evidence="2" type="primary">mlaB</name>
    <name evidence="2" type="ORF">RVIR1_00540</name>
</gene>
<dbReference type="InterPro" id="IPR058548">
    <property type="entry name" value="MlaB-like_STAS"/>
</dbReference>
<sequence length="96" mass="10868">MFQKRDGAYCLSGELSFDTVPRIWQQSQEALKDKAQSVVFDLAEVTQSDSSGVALLIAWTRSFHRQSRTIHFLHLPKQMLAIIQLAGLKNIVPIKI</sequence>
<dbReference type="InterPro" id="IPR002645">
    <property type="entry name" value="STAS_dom"/>
</dbReference>
<dbReference type="PANTHER" id="PTHR35849">
    <property type="entry name" value="BLR2341 PROTEIN"/>
    <property type="match status" value="1"/>
</dbReference>
<keyword evidence="3" id="KW-1185">Reference proteome</keyword>
<dbReference type="SUPFAM" id="SSF52091">
    <property type="entry name" value="SpoIIaa-like"/>
    <property type="match status" value="1"/>
</dbReference>